<dbReference type="PROSITE" id="PS00211">
    <property type="entry name" value="ABC_TRANSPORTER_1"/>
    <property type="match status" value="1"/>
</dbReference>
<feature type="region of interest" description="Disordered" evidence="4">
    <location>
        <begin position="226"/>
        <end position="307"/>
    </location>
</feature>
<evidence type="ECO:0000256" key="2">
    <source>
        <dbReference type="ARBA" id="ARBA00022741"/>
    </source>
</evidence>
<dbReference type="InterPro" id="IPR027417">
    <property type="entry name" value="P-loop_NTPase"/>
</dbReference>
<dbReference type="CDD" id="cd03255">
    <property type="entry name" value="ABC_MJ0796_LolCDE_FtsE"/>
    <property type="match status" value="1"/>
</dbReference>
<name>A0ABV9CKP3_9ACTN</name>
<feature type="compositionally biased region" description="Basic and acidic residues" evidence="4">
    <location>
        <begin position="226"/>
        <end position="242"/>
    </location>
</feature>
<keyword evidence="3 6" id="KW-0067">ATP-binding</keyword>
<sequence>MSAGATGGPLLAVRGVHRRFGTGPTAVHALRDASFDVAAGTMVAIVGRSGSGKTTLLNIIGGLDRPDAGSVHVDGTDVTALDEDGLSRLRRDKVSYVFQTFGLIPVLSAAENVGAPLRLARVATQERERRVELLLELVGLADHAEQRPGELSGGQQQRVAIARALAASPRLLIADEPTGQLDAETGLSVMALLRGVVESEGVTALVSTHDPVMIALADRVIRISDGRIDARPDGQPDERSGEQPDGQPDEQPDGRSGGQPGERSSGERSGERSDGQPGERSHERSDGRPGRQIDERSNGRLDGREIS</sequence>
<evidence type="ECO:0000256" key="4">
    <source>
        <dbReference type="SAM" id="MobiDB-lite"/>
    </source>
</evidence>
<dbReference type="RefSeq" id="WP_380843610.1">
    <property type="nucleotide sequence ID" value="NZ_JBHSFP010000017.1"/>
</dbReference>
<dbReference type="PANTHER" id="PTHR24220:SF685">
    <property type="entry name" value="ABC TRANSPORTER RELATED"/>
    <property type="match status" value="1"/>
</dbReference>
<feature type="compositionally biased region" description="Basic and acidic residues" evidence="4">
    <location>
        <begin position="264"/>
        <end position="307"/>
    </location>
</feature>
<dbReference type="Gene3D" id="3.40.50.300">
    <property type="entry name" value="P-loop containing nucleotide triphosphate hydrolases"/>
    <property type="match status" value="1"/>
</dbReference>
<evidence type="ECO:0000256" key="3">
    <source>
        <dbReference type="ARBA" id="ARBA00022840"/>
    </source>
</evidence>
<dbReference type="PANTHER" id="PTHR24220">
    <property type="entry name" value="IMPORT ATP-BINDING PROTEIN"/>
    <property type="match status" value="1"/>
</dbReference>
<dbReference type="GO" id="GO:0005524">
    <property type="term" value="F:ATP binding"/>
    <property type="evidence" value="ECO:0007669"/>
    <property type="project" value="UniProtKB-KW"/>
</dbReference>
<protein>
    <submittedName>
        <fullName evidence="6">ATP-binding cassette domain-containing protein</fullName>
    </submittedName>
</protein>
<evidence type="ECO:0000313" key="7">
    <source>
        <dbReference type="Proteomes" id="UP001596004"/>
    </source>
</evidence>
<dbReference type="InterPro" id="IPR015854">
    <property type="entry name" value="ABC_transpr_LolD-like"/>
</dbReference>
<dbReference type="Pfam" id="PF00005">
    <property type="entry name" value="ABC_tran"/>
    <property type="match status" value="1"/>
</dbReference>
<dbReference type="SMART" id="SM00382">
    <property type="entry name" value="AAA"/>
    <property type="match status" value="1"/>
</dbReference>
<proteinExistence type="predicted"/>
<evidence type="ECO:0000259" key="5">
    <source>
        <dbReference type="PROSITE" id="PS50893"/>
    </source>
</evidence>
<dbReference type="EMBL" id="JBHSFP010000017">
    <property type="protein sequence ID" value="MFC4533814.1"/>
    <property type="molecule type" value="Genomic_DNA"/>
</dbReference>
<dbReference type="Proteomes" id="UP001596004">
    <property type="component" value="Unassembled WGS sequence"/>
</dbReference>
<gene>
    <name evidence="6" type="ORF">ACFO60_23885</name>
</gene>
<dbReference type="InterPro" id="IPR017871">
    <property type="entry name" value="ABC_transporter-like_CS"/>
</dbReference>
<dbReference type="InterPro" id="IPR003593">
    <property type="entry name" value="AAA+_ATPase"/>
</dbReference>
<evidence type="ECO:0000313" key="6">
    <source>
        <dbReference type="EMBL" id="MFC4533814.1"/>
    </source>
</evidence>
<dbReference type="InterPro" id="IPR017911">
    <property type="entry name" value="MacB-like_ATP-bd"/>
</dbReference>
<keyword evidence="7" id="KW-1185">Reference proteome</keyword>
<accession>A0ABV9CKP3</accession>
<dbReference type="InterPro" id="IPR003439">
    <property type="entry name" value="ABC_transporter-like_ATP-bd"/>
</dbReference>
<reference evidence="7" key="1">
    <citation type="journal article" date="2019" name="Int. J. Syst. Evol. Microbiol.">
        <title>The Global Catalogue of Microorganisms (GCM) 10K type strain sequencing project: providing services to taxonomists for standard genome sequencing and annotation.</title>
        <authorList>
            <consortium name="The Broad Institute Genomics Platform"/>
            <consortium name="The Broad Institute Genome Sequencing Center for Infectious Disease"/>
            <person name="Wu L."/>
            <person name="Ma J."/>
        </authorList>
    </citation>
    <scope>NUCLEOTIDE SEQUENCE [LARGE SCALE GENOMIC DNA]</scope>
    <source>
        <strain evidence="7">CGMCC 4.7132</strain>
    </source>
</reference>
<comment type="caution">
    <text evidence="6">The sequence shown here is derived from an EMBL/GenBank/DDBJ whole genome shotgun (WGS) entry which is preliminary data.</text>
</comment>
<dbReference type="PROSITE" id="PS50893">
    <property type="entry name" value="ABC_TRANSPORTER_2"/>
    <property type="match status" value="1"/>
</dbReference>
<keyword evidence="2" id="KW-0547">Nucleotide-binding</keyword>
<dbReference type="SUPFAM" id="SSF52540">
    <property type="entry name" value="P-loop containing nucleoside triphosphate hydrolases"/>
    <property type="match status" value="1"/>
</dbReference>
<keyword evidence="1" id="KW-0813">Transport</keyword>
<feature type="domain" description="ABC transporter" evidence="5">
    <location>
        <begin position="11"/>
        <end position="250"/>
    </location>
</feature>
<evidence type="ECO:0000256" key="1">
    <source>
        <dbReference type="ARBA" id="ARBA00022448"/>
    </source>
</evidence>
<organism evidence="6 7">
    <name type="scientific">Sphaerisporangium dianthi</name>
    <dbReference type="NCBI Taxonomy" id="1436120"/>
    <lineage>
        <taxon>Bacteria</taxon>
        <taxon>Bacillati</taxon>
        <taxon>Actinomycetota</taxon>
        <taxon>Actinomycetes</taxon>
        <taxon>Streptosporangiales</taxon>
        <taxon>Streptosporangiaceae</taxon>
        <taxon>Sphaerisporangium</taxon>
    </lineage>
</organism>